<evidence type="ECO:0000256" key="1">
    <source>
        <dbReference type="ARBA" id="ARBA00022614"/>
    </source>
</evidence>
<feature type="chain" id="PRO_5035187376" evidence="3">
    <location>
        <begin position="18"/>
        <end position="344"/>
    </location>
</feature>
<dbReference type="EMBL" id="JAHLQT010037402">
    <property type="protein sequence ID" value="KAG7157571.1"/>
    <property type="molecule type" value="Genomic_DNA"/>
</dbReference>
<dbReference type="PANTHER" id="PTHR24366:SF96">
    <property type="entry name" value="LEUCINE RICH REPEAT CONTAINING 53"/>
    <property type="match status" value="1"/>
</dbReference>
<organism evidence="4 5">
    <name type="scientific">Homarus americanus</name>
    <name type="common">American lobster</name>
    <dbReference type="NCBI Taxonomy" id="6706"/>
    <lineage>
        <taxon>Eukaryota</taxon>
        <taxon>Metazoa</taxon>
        <taxon>Ecdysozoa</taxon>
        <taxon>Arthropoda</taxon>
        <taxon>Crustacea</taxon>
        <taxon>Multicrustacea</taxon>
        <taxon>Malacostraca</taxon>
        <taxon>Eumalacostraca</taxon>
        <taxon>Eucarida</taxon>
        <taxon>Decapoda</taxon>
        <taxon>Pleocyemata</taxon>
        <taxon>Astacidea</taxon>
        <taxon>Nephropoidea</taxon>
        <taxon>Nephropidae</taxon>
        <taxon>Homarus</taxon>
    </lineage>
</organism>
<dbReference type="PROSITE" id="PS51257">
    <property type="entry name" value="PROKAR_LIPOPROTEIN"/>
    <property type="match status" value="1"/>
</dbReference>
<dbReference type="AlphaFoldDB" id="A0A8J5JK73"/>
<dbReference type="InterPro" id="IPR003591">
    <property type="entry name" value="Leu-rich_rpt_typical-subtyp"/>
</dbReference>
<comment type="caution">
    <text evidence="4">The sequence shown here is derived from an EMBL/GenBank/DDBJ whole genome shotgun (WGS) entry which is preliminary data.</text>
</comment>
<accession>A0A8J5JK73</accession>
<keyword evidence="1" id="KW-0433">Leucine-rich repeat</keyword>
<reference evidence="4" key="1">
    <citation type="journal article" date="2021" name="Sci. Adv.">
        <title>The American lobster genome reveals insights on longevity, neural, and immune adaptations.</title>
        <authorList>
            <person name="Polinski J.M."/>
            <person name="Zimin A.V."/>
            <person name="Clark K.F."/>
            <person name="Kohn A.B."/>
            <person name="Sadowski N."/>
            <person name="Timp W."/>
            <person name="Ptitsyn A."/>
            <person name="Khanna P."/>
            <person name="Romanova D.Y."/>
            <person name="Williams P."/>
            <person name="Greenwood S.J."/>
            <person name="Moroz L.L."/>
            <person name="Walt D.R."/>
            <person name="Bodnar A.G."/>
        </authorList>
    </citation>
    <scope>NUCLEOTIDE SEQUENCE</scope>
    <source>
        <strain evidence="4">GMGI-L3</strain>
    </source>
</reference>
<name>A0A8J5JK73_HOMAM</name>
<evidence type="ECO:0000256" key="2">
    <source>
        <dbReference type="ARBA" id="ARBA00022737"/>
    </source>
</evidence>
<proteinExistence type="predicted"/>
<dbReference type="OrthoDB" id="6345082at2759"/>
<dbReference type="PANTHER" id="PTHR24366">
    <property type="entry name" value="IG(IMMUNOGLOBULIN) AND LRR(LEUCINE RICH REPEAT) DOMAINS"/>
    <property type="match status" value="1"/>
</dbReference>
<sequence>MCARLLLTLFLAVSCHGNKLSLHDRVATEVACPNAEDISPCTCMLYDNEYIDVDCSLVKDEEELRHVFEASFPTTAIRTFFMYHNQNVQQLRNGVFGDATFVNLVMENNALEMVEEEVFTKSLDVSIHSSFKRNKLSDIPLDTLPLYTSLEYIDLSENLLAGSPALSSPTIRHLDLHGNALGDLPVDTLIGIPKLTHFFASNLELTDIHPGLFEGLVDLQEVSLHHNNVWMIEADTFSTSGHNLQYVDLHHNSITTVAANAFPDMDKGSSVDLGSNNITLVEEGVWRPLLEGHVRVFLQGNPLECGCDLAWVVRNSTLLEQLPHAYCNDGTPLDFLKPEDFDQC</sequence>
<keyword evidence="3" id="KW-0732">Signal</keyword>
<dbReference type="Pfam" id="PF13855">
    <property type="entry name" value="LRR_8"/>
    <property type="match status" value="1"/>
</dbReference>
<evidence type="ECO:0000256" key="3">
    <source>
        <dbReference type="SAM" id="SignalP"/>
    </source>
</evidence>
<dbReference type="SMART" id="SM00369">
    <property type="entry name" value="LRR_TYP"/>
    <property type="match status" value="4"/>
</dbReference>
<feature type="signal peptide" evidence="3">
    <location>
        <begin position="1"/>
        <end position="17"/>
    </location>
</feature>
<protein>
    <submittedName>
        <fullName evidence="4">Oplophorus-luciferin 2-monooxygenase non-catalytic subunit-like 9</fullName>
    </submittedName>
</protein>
<keyword evidence="2" id="KW-0677">Repeat</keyword>
<evidence type="ECO:0000313" key="4">
    <source>
        <dbReference type="EMBL" id="KAG7157571.1"/>
    </source>
</evidence>
<dbReference type="InterPro" id="IPR001611">
    <property type="entry name" value="Leu-rich_rpt"/>
</dbReference>
<dbReference type="Proteomes" id="UP000747542">
    <property type="component" value="Unassembled WGS sequence"/>
</dbReference>
<gene>
    <name evidence="4" type="primary">Lucb-L9</name>
    <name evidence="4" type="ORF">Hamer_G019207</name>
</gene>
<keyword evidence="5" id="KW-1185">Reference proteome</keyword>
<evidence type="ECO:0000313" key="5">
    <source>
        <dbReference type="Proteomes" id="UP000747542"/>
    </source>
</evidence>